<keyword evidence="2" id="KW-0472">Membrane</keyword>
<feature type="transmembrane region" description="Helical" evidence="2">
    <location>
        <begin position="167"/>
        <end position="188"/>
    </location>
</feature>
<name>A0A7G9SAL8_9SPHN</name>
<dbReference type="Proteomes" id="UP000515955">
    <property type="component" value="Chromosome"/>
</dbReference>
<feature type="region of interest" description="Disordered" evidence="1">
    <location>
        <begin position="271"/>
        <end position="300"/>
    </location>
</feature>
<keyword evidence="2" id="KW-0812">Transmembrane</keyword>
<evidence type="ECO:0000259" key="3">
    <source>
        <dbReference type="Pfam" id="PF13717"/>
    </source>
</evidence>
<keyword evidence="2" id="KW-1133">Transmembrane helix</keyword>
<feature type="domain" description="Zinc finger/thioredoxin putative" evidence="3">
    <location>
        <begin position="1"/>
        <end position="35"/>
    </location>
</feature>
<feature type="region of interest" description="Disordered" evidence="1">
    <location>
        <begin position="32"/>
        <end position="94"/>
    </location>
</feature>
<dbReference type="InterPro" id="IPR011723">
    <property type="entry name" value="Znf/thioredoxin_put"/>
</dbReference>
<dbReference type="Pfam" id="PF13717">
    <property type="entry name" value="Zn_ribbon_4"/>
    <property type="match status" value="1"/>
</dbReference>
<gene>
    <name evidence="4" type="ORF">H9L12_11790</name>
</gene>
<dbReference type="NCBIfam" id="TIGR02098">
    <property type="entry name" value="MJ0042_CXXC"/>
    <property type="match status" value="1"/>
</dbReference>
<reference evidence="4 5" key="1">
    <citation type="submission" date="2020-08" db="EMBL/GenBank/DDBJ databases">
        <title>Genome sequence of Sphingomonas rhizophila KACC 19189T.</title>
        <authorList>
            <person name="Hyun D.-W."/>
            <person name="Bae J.-W."/>
        </authorList>
    </citation>
    <scope>NUCLEOTIDE SEQUENCE [LARGE SCALE GENOMIC DNA]</scope>
    <source>
        <strain evidence="4 5">KACC 19189</strain>
    </source>
</reference>
<dbReference type="KEGG" id="srhi:H9L12_11790"/>
<keyword evidence="5" id="KW-1185">Reference proteome</keyword>
<protein>
    <submittedName>
        <fullName evidence="4">Zinc-ribbon domain-containing protein</fullName>
    </submittedName>
</protein>
<sequence length="300" mass="31914">MILTCPECDTKYVVKDGAIPPGGRQVRCASCKHSWHEPGPDEMAQPAERDVMTPAPEGNAGQFHVDAPPVDEELGGPPQSNPDLPDEPPVADLPAEVAGDQGVADYREPAVEPDQRLYEQVDTESDPVAAVPVEQSYEPAYEPLSTSEDAEDFAIPQFEEERTGRGLRTAVVVLLLVAAAVAAFWFLAPAELKSRVGMAGAGTTPLEVMLTTSDRQKLASGNELLAISGRVINPTDETQTVPPIRASLRNKATRKLVYEWTIAPPAASLPPRGSANFNSAEVDIPEGGDELTVTLGGAKS</sequence>
<evidence type="ECO:0000256" key="2">
    <source>
        <dbReference type="SAM" id="Phobius"/>
    </source>
</evidence>
<dbReference type="RefSeq" id="WP_187541892.1">
    <property type="nucleotide sequence ID" value="NZ_CP060717.1"/>
</dbReference>
<evidence type="ECO:0000313" key="4">
    <source>
        <dbReference type="EMBL" id="QNN64893.1"/>
    </source>
</evidence>
<organism evidence="4 5">
    <name type="scientific">Sphingomonas rhizophila</name>
    <dbReference type="NCBI Taxonomy" id="2071607"/>
    <lineage>
        <taxon>Bacteria</taxon>
        <taxon>Pseudomonadati</taxon>
        <taxon>Pseudomonadota</taxon>
        <taxon>Alphaproteobacteria</taxon>
        <taxon>Sphingomonadales</taxon>
        <taxon>Sphingomonadaceae</taxon>
        <taxon>Sphingomonas</taxon>
    </lineage>
</organism>
<accession>A0A7G9SAL8</accession>
<dbReference type="AlphaFoldDB" id="A0A7G9SAL8"/>
<proteinExistence type="predicted"/>
<evidence type="ECO:0000313" key="5">
    <source>
        <dbReference type="Proteomes" id="UP000515955"/>
    </source>
</evidence>
<dbReference type="EMBL" id="CP060717">
    <property type="protein sequence ID" value="QNN64893.1"/>
    <property type="molecule type" value="Genomic_DNA"/>
</dbReference>
<evidence type="ECO:0000256" key="1">
    <source>
        <dbReference type="SAM" id="MobiDB-lite"/>
    </source>
</evidence>